<comment type="caution">
    <text evidence="2">The sequence shown here is derived from an EMBL/GenBank/DDBJ whole genome shotgun (WGS) entry which is preliminary data.</text>
</comment>
<reference evidence="2 3" key="1">
    <citation type="submission" date="2019-01" db="EMBL/GenBank/DDBJ databases">
        <title>Lacibacter sp. strain TTM-7.</title>
        <authorList>
            <person name="Chen W.-M."/>
        </authorList>
    </citation>
    <scope>NUCLEOTIDE SEQUENCE [LARGE SCALE GENOMIC DNA]</scope>
    <source>
        <strain evidence="2 3">TTM-7</strain>
    </source>
</reference>
<keyword evidence="3" id="KW-1185">Reference proteome</keyword>
<keyword evidence="1" id="KW-0732">Signal</keyword>
<protein>
    <recommendedName>
        <fullName evidence="4">Outer membrane protein beta-barrel domain-containing protein</fullName>
    </recommendedName>
</protein>
<evidence type="ECO:0000313" key="2">
    <source>
        <dbReference type="EMBL" id="RXK58945.1"/>
    </source>
</evidence>
<evidence type="ECO:0000313" key="3">
    <source>
        <dbReference type="Proteomes" id="UP000290204"/>
    </source>
</evidence>
<proteinExistence type="predicted"/>
<dbReference type="AlphaFoldDB" id="A0A4Q1CGP2"/>
<feature type="signal peptide" evidence="1">
    <location>
        <begin position="1"/>
        <end position="22"/>
    </location>
</feature>
<evidence type="ECO:0008006" key="4">
    <source>
        <dbReference type="Google" id="ProtNLM"/>
    </source>
</evidence>
<feature type="chain" id="PRO_5020967615" description="Outer membrane protein beta-barrel domain-containing protein" evidence="1">
    <location>
        <begin position="23"/>
        <end position="153"/>
    </location>
</feature>
<organism evidence="2 3">
    <name type="scientific">Lacibacter luteus</name>
    <dbReference type="NCBI Taxonomy" id="2508719"/>
    <lineage>
        <taxon>Bacteria</taxon>
        <taxon>Pseudomonadati</taxon>
        <taxon>Bacteroidota</taxon>
        <taxon>Chitinophagia</taxon>
        <taxon>Chitinophagales</taxon>
        <taxon>Chitinophagaceae</taxon>
        <taxon>Lacibacter</taxon>
    </lineage>
</organism>
<accession>A0A4Q1CGP2</accession>
<dbReference type="OrthoDB" id="978645at2"/>
<gene>
    <name evidence="2" type="ORF">ESA94_16295</name>
</gene>
<evidence type="ECO:0000256" key="1">
    <source>
        <dbReference type="SAM" id="SignalP"/>
    </source>
</evidence>
<name>A0A4Q1CGP2_9BACT</name>
<sequence>MMPKRFLPIILVFVFAGLAANAQVRHQAGVRLGSYDQVVSTGFTYRYHFNNGKAVEGILNLRENIALGALYEVFKPINAVPNLQWFYGGGAYVGFSGFDNFGIAGIAGVDYQFTGVPVNLSLDWKPELNFIQAVRFRASTVAVSVRFAFPSKK</sequence>
<dbReference type="RefSeq" id="WP_129132001.1">
    <property type="nucleotide sequence ID" value="NZ_SDHW01000005.1"/>
</dbReference>
<dbReference type="Proteomes" id="UP000290204">
    <property type="component" value="Unassembled WGS sequence"/>
</dbReference>
<dbReference type="EMBL" id="SDHW01000005">
    <property type="protein sequence ID" value="RXK58945.1"/>
    <property type="molecule type" value="Genomic_DNA"/>
</dbReference>